<evidence type="ECO:0008006" key="3">
    <source>
        <dbReference type="Google" id="ProtNLM"/>
    </source>
</evidence>
<name>A0ABQ0WPM0_9LACO</name>
<dbReference type="EMBL" id="BJZI01000014">
    <property type="protein sequence ID" value="GEO66799.1"/>
    <property type="molecule type" value="Genomic_DNA"/>
</dbReference>
<sequence length="49" mass="5361">MANKKKQALANKRLFFVNDATSLGNQHNSYKQSQSTVIAAIKRLAVGKA</sequence>
<accession>A0ABQ0WPM0</accession>
<keyword evidence="2" id="KW-1185">Reference proteome</keyword>
<dbReference type="Proteomes" id="UP000321691">
    <property type="component" value="Unassembled WGS sequence"/>
</dbReference>
<gene>
    <name evidence="1" type="ORF">LSP04_12180</name>
</gene>
<protein>
    <recommendedName>
        <fullName evidence="3">30S ribosomal protein S20</fullName>
    </recommendedName>
</protein>
<reference evidence="1 2" key="1">
    <citation type="submission" date="2019-07" db="EMBL/GenBank/DDBJ databases">
        <title>Whole genome shotgun sequence of Lactobacillus spicheri NBRC 107155.</title>
        <authorList>
            <person name="Hosoyama A."/>
            <person name="Uohara A."/>
            <person name="Ohji S."/>
            <person name="Ichikawa N."/>
        </authorList>
    </citation>
    <scope>NUCLEOTIDE SEQUENCE [LARGE SCALE GENOMIC DNA]</scope>
    <source>
        <strain evidence="1 2">NBRC 107155</strain>
    </source>
</reference>
<comment type="caution">
    <text evidence="1">The sequence shown here is derived from an EMBL/GenBank/DDBJ whole genome shotgun (WGS) entry which is preliminary data.</text>
</comment>
<evidence type="ECO:0000313" key="1">
    <source>
        <dbReference type="EMBL" id="GEO66799.1"/>
    </source>
</evidence>
<organism evidence="1 2">
    <name type="scientific">Levilactobacillus spicheri</name>
    <dbReference type="NCBI Taxonomy" id="216463"/>
    <lineage>
        <taxon>Bacteria</taxon>
        <taxon>Bacillati</taxon>
        <taxon>Bacillota</taxon>
        <taxon>Bacilli</taxon>
        <taxon>Lactobacillales</taxon>
        <taxon>Lactobacillaceae</taxon>
        <taxon>Levilactobacillus</taxon>
    </lineage>
</organism>
<evidence type="ECO:0000313" key="2">
    <source>
        <dbReference type="Proteomes" id="UP000321691"/>
    </source>
</evidence>
<proteinExistence type="predicted"/>